<dbReference type="EMBL" id="GISG01170327">
    <property type="protein sequence ID" value="MBA4651512.1"/>
    <property type="molecule type" value="Transcribed_RNA"/>
</dbReference>
<reference evidence="1" key="2">
    <citation type="submission" date="2020-07" db="EMBL/GenBank/DDBJ databases">
        <authorList>
            <person name="Vera ALvarez R."/>
            <person name="Arias-Moreno D.M."/>
            <person name="Jimenez-Jacinto V."/>
            <person name="Jimenez-Bremont J.F."/>
            <person name="Swaminathan K."/>
            <person name="Moose S.P."/>
            <person name="Guerrero-Gonzalez M.L."/>
            <person name="Marino-Ramirez L."/>
            <person name="Landsman D."/>
            <person name="Rodriguez-Kessler M."/>
            <person name="Delgado-Sanchez P."/>
        </authorList>
    </citation>
    <scope>NUCLEOTIDE SEQUENCE</scope>
    <source>
        <tissue evidence="1">Cladode</tissue>
    </source>
</reference>
<evidence type="ECO:0000313" key="1">
    <source>
        <dbReference type="EMBL" id="MBA4651512.1"/>
    </source>
</evidence>
<proteinExistence type="predicted"/>
<accession>A0A7C8ZTS3</accession>
<sequence length="115" mass="13840">MVRKRGTKELMLKKVSSAGSVKLSKVMMRFTTRWLKSSRRTYGLTHSPTSTMTLMKKILKGKKTMKRERVRALMMTMMTTKTMRRMARTMSRPWHWILILVQQPLFQFTIRWRKK</sequence>
<protein>
    <submittedName>
        <fullName evidence="1">Uncharacterized protein</fullName>
    </submittedName>
</protein>
<name>A0A7C8ZTS3_OPUST</name>
<reference evidence="1" key="1">
    <citation type="journal article" date="2013" name="J. Plant Res.">
        <title>Effect of fungi and light on seed germination of three Opuntia species from semiarid lands of central Mexico.</title>
        <authorList>
            <person name="Delgado-Sanchez P."/>
            <person name="Jimenez-Bremont J.F."/>
            <person name="Guerrero-Gonzalez Mde L."/>
            <person name="Flores J."/>
        </authorList>
    </citation>
    <scope>NUCLEOTIDE SEQUENCE</scope>
    <source>
        <tissue evidence="1">Cladode</tissue>
    </source>
</reference>
<organism evidence="1">
    <name type="scientific">Opuntia streptacantha</name>
    <name type="common">Prickly pear cactus</name>
    <name type="synonym">Opuntia cardona</name>
    <dbReference type="NCBI Taxonomy" id="393608"/>
    <lineage>
        <taxon>Eukaryota</taxon>
        <taxon>Viridiplantae</taxon>
        <taxon>Streptophyta</taxon>
        <taxon>Embryophyta</taxon>
        <taxon>Tracheophyta</taxon>
        <taxon>Spermatophyta</taxon>
        <taxon>Magnoliopsida</taxon>
        <taxon>eudicotyledons</taxon>
        <taxon>Gunneridae</taxon>
        <taxon>Pentapetalae</taxon>
        <taxon>Caryophyllales</taxon>
        <taxon>Cactineae</taxon>
        <taxon>Cactaceae</taxon>
        <taxon>Opuntioideae</taxon>
        <taxon>Opuntia</taxon>
    </lineage>
</organism>
<dbReference type="AlphaFoldDB" id="A0A7C8ZTS3"/>